<dbReference type="PANTHER" id="PTHR31875">
    <property type="entry name" value="PROTEIN DEHYDRATION-INDUCED 19"/>
    <property type="match status" value="1"/>
</dbReference>
<dbReference type="Proteomes" id="UP001497480">
    <property type="component" value="Unassembled WGS sequence"/>
</dbReference>
<reference evidence="2 3" key="1">
    <citation type="submission" date="2024-03" db="EMBL/GenBank/DDBJ databases">
        <authorList>
            <person name="Martinez-Hernandez J."/>
        </authorList>
    </citation>
    <scope>NUCLEOTIDE SEQUENCE [LARGE SCALE GENOMIC DNA]</scope>
</reference>
<evidence type="ECO:0000259" key="1">
    <source>
        <dbReference type="Pfam" id="PF05605"/>
    </source>
</evidence>
<dbReference type="PANTHER" id="PTHR31875:SF24">
    <property type="entry name" value="PROTEIN DEHYDRATION-INDUCED 19 HOMOLOG 5"/>
    <property type="match status" value="1"/>
</dbReference>
<accession>A0AAV1X6N7</accession>
<dbReference type="Pfam" id="PF05605">
    <property type="entry name" value="zf-Di19"/>
    <property type="match status" value="1"/>
</dbReference>
<dbReference type="AlphaFoldDB" id="A0AAV1X6N7"/>
<organism evidence="2 3">
    <name type="scientific">Lupinus luteus</name>
    <name type="common">European yellow lupine</name>
    <dbReference type="NCBI Taxonomy" id="3873"/>
    <lineage>
        <taxon>Eukaryota</taxon>
        <taxon>Viridiplantae</taxon>
        <taxon>Streptophyta</taxon>
        <taxon>Embryophyta</taxon>
        <taxon>Tracheophyta</taxon>
        <taxon>Spermatophyta</taxon>
        <taxon>Magnoliopsida</taxon>
        <taxon>eudicotyledons</taxon>
        <taxon>Gunneridae</taxon>
        <taxon>Pentapetalae</taxon>
        <taxon>rosids</taxon>
        <taxon>fabids</taxon>
        <taxon>Fabales</taxon>
        <taxon>Fabaceae</taxon>
        <taxon>Papilionoideae</taxon>
        <taxon>50 kb inversion clade</taxon>
        <taxon>genistoids sensu lato</taxon>
        <taxon>core genistoids</taxon>
        <taxon>Genisteae</taxon>
        <taxon>Lupinus</taxon>
    </lineage>
</organism>
<gene>
    <name evidence="2" type="ORF">LLUT_LOCUS18077</name>
</gene>
<proteinExistence type="predicted"/>
<dbReference type="InterPro" id="IPR008598">
    <property type="entry name" value="Di19_Zn-bd"/>
</dbReference>
<keyword evidence="3" id="KW-1185">Reference proteome</keyword>
<feature type="domain" description="Di19 zinc-binding" evidence="1">
    <location>
        <begin position="26"/>
        <end position="72"/>
    </location>
</feature>
<name>A0AAV1X6N7_LUPLU</name>
<protein>
    <recommendedName>
        <fullName evidence="1">Di19 zinc-binding domain-containing protein</fullName>
    </recommendedName>
</protein>
<sequence length="144" mass="16276">MEAMCCRFPIASPTLLEDVDGDARSYFRCPLCDFEIVVHVPCNNLEEEHCPDLKIVVCPVCEENFGKDVIRKSTHPNSLKTISKDYSQNRLKLNACVQDINGTTVDENSCLKTINLRCSRVSVNLIYFGPFLDFIHSKLLFLGS</sequence>
<dbReference type="EMBL" id="CAXHTB010000012">
    <property type="protein sequence ID" value="CAL0317017.1"/>
    <property type="molecule type" value="Genomic_DNA"/>
</dbReference>
<evidence type="ECO:0000313" key="2">
    <source>
        <dbReference type="EMBL" id="CAL0317017.1"/>
    </source>
</evidence>
<comment type="caution">
    <text evidence="2">The sequence shown here is derived from an EMBL/GenBank/DDBJ whole genome shotgun (WGS) entry which is preliminary data.</text>
</comment>
<evidence type="ECO:0000313" key="3">
    <source>
        <dbReference type="Proteomes" id="UP001497480"/>
    </source>
</evidence>
<dbReference type="InterPro" id="IPR033347">
    <property type="entry name" value="Di19"/>
</dbReference>